<evidence type="ECO:0000259" key="1">
    <source>
        <dbReference type="PROSITE" id="PS51819"/>
    </source>
</evidence>
<dbReference type="SUPFAM" id="SSF54593">
    <property type="entry name" value="Glyoxalase/Bleomycin resistance protein/Dihydroxybiphenyl dioxygenase"/>
    <property type="match status" value="1"/>
</dbReference>
<dbReference type="EMBL" id="CP014671">
    <property type="protein sequence ID" value="ANX02961.1"/>
    <property type="molecule type" value="Genomic_DNA"/>
</dbReference>
<evidence type="ECO:0000313" key="3">
    <source>
        <dbReference type="Proteomes" id="UP000092952"/>
    </source>
</evidence>
<accession>A0A1B1YQB5</accession>
<protein>
    <recommendedName>
        <fullName evidence="1">VOC domain-containing protein</fullName>
    </recommendedName>
</protein>
<dbReference type="PROSITE" id="PS51819">
    <property type="entry name" value="VOC"/>
    <property type="match status" value="2"/>
</dbReference>
<dbReference type="InterPro" id="IPR029068">
    <property type="entry name" value="Glyas_Bleomycin-R_OHBP_Dase"/>
</dbReference>
<sequence>MSDSRLCPTRLGYVHLRVKNLDESLAFWTRAVPLEVSARLGGRVYLRGGLQHHWIVLEQSADPGLERVALEVETRAELDAFEARLKALGVAFEAGDGLDTERVDRYLRFADPAGNPLELYCDMVAMPTPPTPRAVQLLDIQHVVLAAGDPSRATAFYRDVLGMRESDWVERDVCFLHMKNGWHHGIGVGGFGGAASGLNHVCFQPPGLDDVMRARATVRKLGYPITMDLLRHAPSTSVGFYFAGPDTVAEMSFGARHFTEDAPPRPRLLARGLDTIDVWQQGLVDHEQSVIDELKKMAERQRATG</sequence>
<organism evidence="2 3">
    <name type="scientific">Immundisolibacter cernigliae</name>
    <dbReference type="NCBI Taxonomy" id="1810504"/>
    <lineage>
        <taxon>Bacteria</taxon>
        <taxon>Pseudomonadati</taxon>
        <taxon>Pseudomonadota</taxon>
        <taxon>Gammaproteobacteria</taxon>
        <taxon>Immundisolibacterales</taxon>
        <taxon>Immundisolibacteraceae</taxon>
        <taxon>Immundisolibacter</taxon>
    </lineage>
</organism>
<dbReference type="STRING" id="1810504.PG2T_01300"/>
<dbReference type="OrthoDB" id="9803142at2"/>
<dbReference type="PANTHER" id="PTHR43279">
    <property type="entry name" value="CATECHOL-2,3-DIOXYGENASE"/>
    <property type="match status" value="1"/>
</dbReference>
<dbReference type="InterPro" id="IPR004360">
    <property type="entry name" value="Glyas_Fos-R_dOase_dom"/>
</dbReference>
<keyword evidence="3" id="KW-1185">Reference proteome</keyword>
<reference evidence="3" key="1">
    <citation type="submission" date="2016-03" db="EMBL/GenBank/DDBJ databases">
        <title>Complete genome sequence of Solimmundus cernigliae, representing a novel lineage of polycyclic aromatic hydrocarbon degraders within the Gammaproteobacteria.</title>
        <authorList>
            <person name="Singleton D.R."/>
            <person name="Dickey A.N."/>
            <person name="Scholl E.H."/>
            <person name="Wright F.A."/>
            <person name="Aitken M.D."/>
        </authorList>
    </citation>
    <scope>NUCLEOTIDE SEQUENCE [LARGE SCALE GENOMIC DNA]</scope>
    <source>
        <strain evidence="3">TR3.2</strain>
    </source>
</reference>
<dbReference type="InterPro" id="IPR037523">
    <property type="entry name" value="VOC_core"/>
</dbReference>
<dbReference type="KEGG" id="gbi:PG2T_01300"/>
<dbReference type="Pfam" id="PF00903">
    <property type="entry name" value="Glyoxalase"/>
    <property type="match status" value="2"/>
</dbReference>
<dbReference type="AlphaFoldDB" id="A0A1B1YQB5"/>
<evidence type="ECO:0000313" key="2">
    <source>
        <dbReference type="EMBL" id="ANX02961.1"/>
    </source>
</evidence>
<dbReference type="Gene3D" id="3.10.180.10">
    <property type="entry name" value="2,3-Dihydroxybiphenyl 1,2-Dioxygenase, domain 1"/>
    <property type="match status" value="2"/>
</dbReference>
<feature type="domain" description="VOC" evidence="1">
    <location>
        <begin position="10"/>
        <end position="122"/>
    </location>
</feature>
<proteinExistence type="predicted"/>
<dbReference type="Proteomes" id="UP000092952">
    <property type="component" value="Chromosome"/>
</dbReference>
<dbReference type="PANTHER" id="PTHR43279:SF1">
    <property type="entry name" value="CATECHOL-2,3-DIOXYGENASE"/>
    <property type="match status" value="1"/>
</dbReference>
<feature type="domain" description="VOC" evidence="1">
    <location>
        <begin position="139"/>
        <end position="256"/>
    </location>
</feature>
<name>A0A1B1YQB5_9GAMM</name>
<gene>
    <name evidence="2" type="ORF">PG2T_01300</name>
</gene>
<dbReference type="InParanoid" id="A0A1B1YQB5"/>
<dbReference type="RefSeq" id="WP_068802473.1">
    <property type="nucleotide sequence ID" value="NZ_CP014671.1"/>
</dbReference>